<dbReference type="Gene3D" id="2.60.120.290">
    <property type="entry name" value="Spermadhesin, CUB domain"/>
    <property type="match status" value="1"/>
</dbReference>
<proteinExistence type="predicted"/>
<keyword evidence="2" id="KW-1015">Disulfide bond</keyword>
<dbReference type="PROSITE" id="PS01180">
    <property type="entry name" value="CUB"/>
    <property type="match status" value="1"/>
</dbReference>
<dbReference type="Pfam" id="PF00431">
    <property type="entry name" value="CUB"/>
    <property type="match status" value="1"/>
</dbReference>
<dbReference type="Proteomes" id="UP001352852">
    <property type="component" value="Unassembled WGS sequence"/>
</dbReference>
<dbReference type="SMART" id="SM00042">
    <property type="entry name" value="CUB"/>
    <property type="match status" value="1"/>
</dbReference>
<gene>
    <name evidence="5" type="ORF">CHARACLAT_004811</name>
</gene>
<reference evidence="5 6" key="1">
    <citation type="submission" date="2021-06" db="EMBL/GenBank/DDBJ databases">
        <authorList>
            <person name="Palmer J.M."/>
        </authorList>
    </citation>
    <scope>NUCLEOTIDE SEQUENCE [LARGE SCALE GENOMIC DNA]</scope>
    <source>
        <strain evidence="5 6">CL_MEX2019</strain>
        <tissue evidence="5">Muscle</tissue>
    </source>
</reference>
<evidence type="ECO:0000313" key="5">
    <source>
        <dbReference type="EMBL" id="MED6283054.1"/>
    </source>
</evidence>
<name>A0ABU7E743_9TELE</name>
<evidence type="ECO:0000256" key="1">
    <source>
        <dbReference type="ARBA" id="ARBA00022737"/>
    </source>
</evidence>
<accession>A0ABU7E743</accession>
<evidence type="ECO:0000313" key="6">
    <source>
        <dbReference type="Proteomes" id="UP001352852"/>
    </source>
</evidence>
<evidence type="ECO:0000256" key="3">
    <source>
        <dbReference type="PROSITE-ProRule" id="PRU00059"/>
    </source>
</evidence>
<dbReference type="PANTHER" id="PTHR24251">
    <property type="entry name" value="OVOCHYMASE-RELATED"/>
    <property type="match status" value="1"/>
</dbReference>
<comment type="caution">
    <text evidence="5">The sequence shown here is derived from an EMBL/GenBank/DDBJ whole genome shotgun (WGS) entry which is preliminary data.</text>
</comment>
<sequence>MVLVSKFENQGYNNHPTTDLYHKDENITVTPAGGVIISPNYPKAYPRNLCLSWKLQSPPGSLIYLEFDEQFNLEEPVNGKCSYDFVEVEETSQTSTIKWGRWCGQKAPSTLTSKSNTLRITFKSDDYFVAKPGFKIYYSLLGDANINWVAVTELMSDMGENGMPATEVPQTLEDLDRTIAAFDTIEQLLKSLSPDTWRQDLDSIYTQTYIHYRSKSYHLASRQNKGRSNKSFVLQNT</sequence>
<protein>
    <recommendedName>
        <fullName evidence="4">CUB domain-containing protein</fullName>
    </recommendedName>
</protein>
<dbReference type="EMBL" id="JAHUTJ010049412">
    <property type="protein sequence ID" value="MED6283054.1"/>
    <property type="molecule type" value="Genomic_DNA"/>
</dbReference>
<comment type="caution">
    <text evidence="3">Lacks conserved residue(s) required for the propagation of feature annotation.</text>
</comment>
<keyword evidence="1" id="KW-0677">Repeat</keyword>
<organism evidence="5 6">
    <name type="scientific">Characodon lateralis</name>
    <dbReference type="NCBI Taxonomy" id="208331"/>
    <lineage>
        <taxon>Eukaryota</taxon>
        <taxon>Metazoa</taxon>
        <taxon>Chordata</taxon>
        <taxon>Craniata</taxon>
        <taxon>Vertebrata</taxon>
        <taxon>Euteleostomi</taxon>
        <taxon>Actinopterygii</taxon>
        <taxon>Neopterygii</taxon>
        <taxon>Teleostei</taxon>
        <taxon>Neoteleostei</taxon>
        <taxon>Acanthomorphata</taxon>
        <taxon>Ovalentaria</taxon>
        <taxon>Atherinomorphae</taxon>
        <taxon>Cyprinodontiformes</taxon>
        <taxon>Goodeidae</taxon>
        <taxon>Characodon</taxon>
    </lineage>
</organism>
<feature type="domain" description="CUB" evidence="4">
    <location>
        <begin position="23"/>
        <end position="141"/>
    </location>
</feature>
<evidence type="ECO:0000259" key="4">
    <source>
        <dbReference type="PROSITE" id="PS01180"/>
    </source>
</evidence>
<dbReference type="CDD" id="cd00041">
    <property type="entry name" value="CUB"/>
    <property type="match status" value="1"/>
</dbReference>
<dbReference type="InterPro" id="IPR035914">
    <property type="entry name" value="Sperma_CUB_dom_sf"/>
</dbReference>
<evidence type="ECO:0000256" key="2">
    <source>
        <dbReference type="ARBA" id="ARBA00023157"/>
    </source>
</evidence>
<keyword evidence="6" id="KW-1185">Reference proteome</keyword>
<dbReference type="SUPFAM" id="SSF49854">
    <property type="entry name" value="Spermadhesin, CUB domain"/>
    <property type="match status" value="1"/>
</dbReference>
<dbReference type="InterPro" id="IPR000859">
    <property type="entry name" value="CUB_dom"/>
</dbReference>